<dbReference type="InterPro" id="IPR002048">
    <property type="entry name" value="EF_hand_dom"/>
</dbReference>
<evidence type="ECO:0000256" key="1">
    <source>
        <dbReference type="ARBA" id="ARBA00022723"/>
    </source>
</evidence>
<dbReference type="InterPro" id="IPR052266">
    <property type="entry name" value="Miro-EF-hand_domain"/>
</dbReference>
<dbReference type="AlphaFoldDB" id="A0A2I0J6L7"/>
<dbReference type="InterPro" id="IPR013567">
    <property type="entry name" value="EF_hand_assoc_2"/>
</dbReference>
<dbReference type="Gene3D" id="1.10.238.10">
    <property type="entry name" value="EF-hand"/>
    <property type="match status" value="1"/>
</dbReference>
<dbReference type="PROSITE" id="PS50222">
    <property type="entry name" value="EF_HAND_2"/>
    <property type="match status" value="1"/>
</dbReference>
<evidence type="ECO:0000259" key="3">
    <source>
        <dbReference type="PROSITE" id="PS50222"/>
    </source>
</evidence>
<dbReference type="PANTHER" id="PTHR46819:SF1">
    <property type="entry name" value="EF-HAND CALCIUM-BINDING DOMAIN-CONTAINING PROTEIN 7"/>
    <property type="match status" value="1"/>
</dbReference>
<keyword evidence="1" id="KW-0479">Metal-binding</keyword>
<organism evidence="4 5">
    <name type="scientific">Punica granatum</name>
    <name type="common">Pomegranate</name>
    <dbReference type="NCBI Taxonomy" id="22663"/>
    <lineage>
        <taxon>Eukaryota</taxon>
        <taxon>Viridiplantae</taxon>
        <taxon>Streptophyta</taxon>
        <taxon>Embryophyta</taxon>
        <taxon>Tracheophyta</taxon>
        <taxon>Spermatophyta</taxon>
        <taxon>Magnoliopsida</taxon>
        <taxon>eudicotyledons</taxon>
        <taxon>Gunneridae</taxon>
        <taxon>Pentapetalae</taxon>
        <taxon>rosids</taxon>
        <taxon>malvids</taxon>
        <taxon>Myrtales</taxon>
        <taxon>Lythraceae</taxon>
        <taxon>Punica</taxon>
    </lineage>
</organism>
<feature type="domain" description="EF-hand" evidence="3">
    <location>
        <begin position="44"/>
        <end position="79"/>
    </location>
</feature>
<name>A0A2I0J6L7_PUNGR</name>
<gene>
    <name evidence="4" type="ORF">CRG98_028110</name>
</gene>
<evidence type="ECO:0000313" key="4">
    <source>
        <dbReference type="EMBL" id="PKI51550.1"/>
    </source>
</evidence>
<feature type="non-terminal residue" evidence="4">
    <location>
        <position position="1"/>
    </location>
</feature>
<dbReference type="InterPro" id="IPR011992">
    <property type="entry name" value="EF-hand-dom_pair"/>
</dbReference>
<keyword evidence="5" id="KW-1185">Reference proteome</keyword>
<dbReference type="Proteomes" id="UP000233551">
    <property type="component" value="Unassembled WGS sequence"/>
</dbReference>
<dbReference type="GO" id="GO:0005509">
    <property type="term" value="F:calcium ion binding"/>
    <property type="evidence" value="ECO:0007669"/>
    <property type="project" value="InterPro"/>
</dbReference>
<comment type="caution">
    <text evidence="4">The sequence shown here is derived from an EMBL/GenBank/DDBJ whole genome shotgun (WGS) entry which is preliminary data.</text>
</comment>
<accession>A0A2I0J6L7</accession>
<protein>
    <recommendedName>
        <fullName evidence="3">EF-hand domain-containing protein</fullName>
    </recommendedName>
</protein>
<evidence type="ECO:0000256" key="2">
    <source>
        <dbReference type="ARBA" id="ARBA00022737"/>
    </source>
</evidence>
<proteinExistence type="predicted"/>
<dbReference type="Pfam" id="PF08356">
    <property type="entry name" value="EF_assoc_2"/>
    <property type="match status" value="1"/>
</dbReference>
<dbReference type="PANTHER" id="PTHR46819">
    <property type="entry name" value="EF-HAND CALCIUM-BINDING DOMAIN-CONTAINING PROTEIN 7"/>
    <property type="match status" value="1"/>
</dbReference>
<evidence type="ECO:0000313" key="5">
    <source>
        <dbReference type="Proteomes" id="UP000233551"/>
    </source>
</evidence>
<keyword evidence="2" id="KW-0677">Repeat</keyword>
<feature type="non-terminal residue" evidence="4">
    <location>
        <position position="106"/>
    </location>
</feature>
<sequence length="106" mass="11789">GRLETTWTVLRKFGYDNDIKLSEDLIPSSSYRRGPDQSVELTNDAIDFLKGIFELFDGDNDGALRPQEIEDIFSTAPECPWNEAPYKDAAEKTALGGLSLDGFLSL</sequence>
<dbReference type="EMBL" id="PGOL01002006">
    <property type="protein sequence ID" value="PKI51550.1"/>
    <property type="molecule type" value="Genomic_DNA"/>
</dbReference>
<dbReference type="SUPFAM" id="SSF47473">
    <property type="entry name" value="EF-hand"/>
    <property type="match status" value="1"/>
</dbReference>
<dbReference type="STRING" id="22663.A0A2I0J6L7"/>
<reference evidence="4 5" key="1">
    <citation type="submission" date="2017-11" db="EMBL/GenBank/DDBJ databases">
        <title>De-novo sequencing of pomegranate (Punica granatum L.) genome.</title>
        <authorList>
            <person name="Akparov Z."/>
            <person name="Amiraslanov A."/>
            <person name="Hajiyeva S."/>
            <person name="Abbasov M."/>
            <person name="Kaur K."/>
            <person name="Hamwieh A."/>
            <person name="Solovyev V."/>
            <person name="Salamov A."/>
            <person name="Braich B."/>
            <person name="Kosarev P."/>
            <person name="Mahmoud A."/>
            <person name="Hajiyev E."/>
            <person name="Babayeva S."/>
            <person name="Izzatullayeva V."/>
            <person name="Mammadov A."/>
            <person name="Mammadov A."/>
            <person name="Sharifova S."/>
            <person name="Ojaghi J."/>
            <person name="Eynullazada K."/>
            <person name="Bayramov B."/>
            <person name="Abdulazimova A."/>
            <person name="Shahmuradov I."/>
        </authorList>
    </citation>
    <scope>NUCLEOTIDE SEQUENCE [LARGE SCALE GENOMIC DNA]</scope>
    <source>
        <strain evidence="5">cv. AG2017</strain>
        <tissue evidence="4">Leaf</tissue>
    </source>
</reference>